<protein>
    <submittedName>
        <fullName evidence="2">DEAD/DEAH box helicase</fullName>
    </submittedName>
</protein>
<evidence type="ECO:0000313" key="2">
    <source>
        <dbReference type="EMBL" id="CAI4031677.1"/>
    </source>
</evidence>
<dbReference type="InterPro" id="IPR014001">
    <property type="entry name" value="Helicase_ATP-bd"/>
</dbReference>
<dbReference type="RefSeq" id="WP_213041786.1">
    <property type="nucleotide sequence ID" value="NZ_OX365700.1"/>
</dbReference>
<dbReference type="GO" id="GO:0006139">
    <property type="term" value="P:nucleobase-containing compound metabolic process"/>
    <property type="evidence" value="ECO:0007669"/>
    <property type="project" value="InterPro"/>
</dbReference>
<accession>A0AA86MZ66</accession>
<reference evidence="2" key="1">
    <citation type="submission" date="2022-10" db="EMBL/GenBank/DDBJ databases">
        <authorList>
            <person name="Koch H."/>
        </authorList>
    </citation>
    <scope>NUCLEOTIDE SEQUENCE</scope>
    <source>
        <strain evidence="2">DNF</strain>
    </source>
</reference>
<sequence length="848" mass="95167">MSDTGNRPEFRKPKAAVNYSSPEELFSKLPNRAGSHGYLRVPQADVLREYKDCADRDIALELPTGTGKTAVGLLIAEWRRRRSGEKVAYLVLTNQLAKQVMREAQNLGIECADLTGNKDSRHPAEVGKYSLAKAVAVSTYSNLFNVNPVIQESDVLIFDDAHGAESFVSGMWTVRVRKDAPRRLYSEVLTAIRPSLTDAQFRVVTDEDEFEVVELADVHASSGVVPAITAIFDRERDAEIYFPWGLIRNQIQACLCLVSTREIVFRPVIPPTHTHAPFANTKQRIYMSATLGGEGDLQRSYGITSIKPIRARHAEWGKRYVFVPGICHSEQECSDLIAKVWKAIAPRRALLLAPSFLTADRTFTRISGGMKPQPSKFSAADIEESLEPFTNSVCGILCLAGRYDGIDLPGDTCRLLIISETAAAIDALERHMRDHWKMGPLLRRRERTRLIQGMGRCTRDATDFAVVIMLGQSLLNALTTPALVQGFPEEIQRELTWGMEQSDVAKEHRHQLSDMIIGLLMDSDYRKQANESLEDITIEGHEERDDPYSQGAIAEVNYLRSLWDSDFTHALLTAREQADRTNDHELSGYRAWWWYLASIAAFHLGDTVSEIDCLKRARATRINSGFMDHLLRARSRATSVDPSDIDDIRAESIWNIFEKWGWQGPRFSGKLDEMLEGLSKPDDPTQFNIGLERLGECFGAKVFRRTEDGVPDVVWLFHDCCYAIENKSDKKPDGALSKRDVQQAKGHPEWVLANIAEAKDIPIRPIVVSDVYPDAIAEPFIEGLFHAVIEDIVKEGNRVASELPNLRAQFAGKEYGSVHGEFRTAIKTASLDRGTVESFFSKPLRMKS</sequence>
<keyword evidence="2" id="KW-0067">ATP-binding</keyword>
<keyword evidence="2" id="KW-0547">Nucleotide-binding</keyword>
<dbReference type="SMART" id="SM00491">
    <property type="entry name" value="HELICc2"/>
    <property type="match status" value="1"/>
</dbReference>
<dbReference type="Gene3D" id="3.40.50.300">
    <property type="entry name" value="P-loop containing nucleotide triphosphate hydrolases"/>
    <property type="match status" value="2"/>
</dbReference>
<dbReference type="InterPro" id="IPR011545">
    <property type="entry name" value="DEAD/DEAH_box_helicase_dom"/>
</dbReference>
<keyword evidence="3" id="KW-1185">Reference proteome</keyword>
<keyword evidence="2" id="KW-0378">Hydrolase</keyword>
<dbReference type="InterPro" id="IPR027417">
    <property type="entry name" value="P-loop_NTPase"/>
</dbReference>
<organism evidence="2 3">
    <name type="scientific">Nitrospira tepida</name>
    <dbReference type="NCBI Taxonomy" id="2973512"/>
    <lineage>
        <taxon>Bacteria</taxon>
        <taxon>Pseudomonadati</taxon>
        <taxon>Nitrospirota</taxon>
        <taxon>Nitrospiria</taxon>
        <taxon>Nitrospirales</taxon>
        <taxon>Nitrospiraceae</taxon>
        <taxon>Nitrospira</taxon>
    </lineage>
</organism>
<proteinExistence type="predicted"/>
<dbReference type="Proteomes" id="UP001179121">
    <property type="component" value="Chromosome"/>
</dbReference>
<dbReference type="SUPFAM" id="SSF52540">
    <property type="entry name" value="P-loop containing nucleoside triphosphate hydrolases"/>
    <property type="match status" value="1"/>
</dbReference>
<dbReference type="GO" id="GO:0003676">
    <property type="term" value="F:nucleic acid binding"/>
    <property type="evidence" value="ECO:0007669"/>
    <property type="project" value="InterPro"/>
</dbReference>
<feature type="domain" description="Helicase ATP-binding" evidence="1">
    <location>
        <begin position="49"/>
        <end position="309"/>
    </location>
</feature>
<dbReference type="SMART" id="SM00487">
    <property type="entry name" value="DEXDc"/>
    <property type="match status" value="1"/>
</dbReference>
<evidence type="ECO:0000313" key="3">
    <source>
        <dbReference type="Proteomes" id="UP001179121"/>
    </source>
</evidence>
<dbReference type="AlphaFoldDB" id="A0AA86MZ66"/>
<dbReference type="InterPro" id="IPR006555">
    <property type="entry name" value="ATP-dep_Helicase_C"/>
</dbReference>
<dbReference type="PROSITE" id="PS51192">
    <property type="entry name" value="HELICASE_ATP_BIND_1"/>
    <property type="match status" value="1"/>
</dbReference>
<dbReference type="Pfam" id="PF13307">
    <property type="entry name" value="Helicase_C_2"/>
    <property type="match status" value="1"/>
</dbReference>
<dbReference type="EMBL" id="OX365700">
    <property type="protein sequence ID" value="CAI4031677.1"/>
    <property type="molecule type" value="Genomic_DNA"/>
</dbReference>
<dbReference type="KEGG" id="nti:DNFV4_02096"/>
<evidence type="ECO:0000259" key="1">
    <source>
        <dbReference type="PROSITE" id="PS51192"/>
    </source>
</evidence>
<dbReference type="Pfam" id="PF00270">
    <property type="entry name" value="DEAD"/>
    <property type="match status" value="1"/>
</dbReference>
<gene>
    <name evidence="2" type="ORF">DNFV4_02096</name>
</gene>
<keyword evidence="2" id="KW-0347">Helicase</keyword>
<dbReference type="GO" id="GO:0016818">
    <property type="term" value="F:hydrolase activity, acting on acid anhydrides, in phosphorus-containing anhydrides"/>
    <property type="evidence" value="ECO:0007669"/>
    <property type="project" value="InterPro"/>
</dbReference>
<dbReference type="GO" id="GO:0004386">
    <property type="term" value="F:helicase activity"/>
    <property type="evidence" value="ECO:0007669"/>
    <property type="project" value="UniProtKB-KW"/>
</dbReference>
<dbReference type="GO" id="GO:0005524">
    <property type="term" value="F:ATP binding"/>
    <property type="evidence" value="ECO:0007669"/>
    <property type="project" value="InterPro"/>
</dbReference>
<name>A0AA86MZ66_9BACT</name>